<dbReference type="PROSITE" id="PS00060">
    <property type="entry name" value="ADH_IRON_2"/>
    <property type="match status" value="1"/>
</dbReference>
<dbReference type="InterPro" id="IPR001670">
    <property type="entry name" value="ADH_Fe/GldA"/>
</dbReference>
<evidence type="ECO:0000259" key="6">
    <source>
        <dbReference type="Pfam" id="PF25137"/>
    </source>
</evidence>
<dbReference type="OrthoDB" id="9815791at2"/>
<dbReference type="FunFam" id="3.40.50.1970:FF:000003">
    <property type="entry name" value="Alcohol dehydrogenase, iron-containing"/>
    <property type="match status" value="1"/>
</dbReference>
<dbReference type="Pfam" id="PF25137">
    <property type="entry name" value="ADH_Fe_C"/>
    <property type="match status" value="1"/>
</dbReference>
<evidence type="ECO:0000256" key="1">
    <source>
        <dbReference type="ARBA" id="ARBA00001962"/>
    </source>
</evidence>
<dbReference type="SUPFAM" id="SSF56796">
    <property type="entry name" value="Dehydroquinate synthase-like"/>
    <property type="match status" value="1"/>
</dbReference>
<feature type="domain" description="Fe-containing alcohol dehydrogenase-like C-terminal" evidence="6">
    <location>
        <begin position="187"/>
        <end position="382"/>
    </location>
</feature>
<keyword evidence="3" id="KW-0560">Oxidoreductase</keyword>
<dbReference type="CDD" id="cd08188">
    <property type="entry name" value="PDDH"/>
    <property type="match status" value="1"/>
</dbReference>
<gene>
    <name evidence="7" type="ORF">SAMN04488136_109144</name>
</gene>
<dbReference type="PANTHER" id="PTHR11496:SF102">
    <property type="entry name" value="ALCOHOL DEHYDROGENASE 4"/>
    <property type="match status" value="1"/>
</dbReference>
<evidence type="ECO:0000313" key="7">
    <source>
        <dbReference type="EMBL" id="SDH15929.1"/>
    </source>
</evidence>
<dbReference type="Gene3D" id="3.40.50.1970">
    <property type="match status" value="1"/>
</dbReference>
<reference evidence="7 8" key="1">
    <citation type="submission" date="2016-10" db="EMBL/GenBank/DDBJ databases">
        <authorList>
            <person name="de Groot N.N."/>
        </authorList>
    </citation>
    <scope>NUCLEOTIDE SEQUENCE [LARGE SCALE GENOMIC DNA]</scope>
    <source>
        <strain evidence="7 8">CGMCC 1.10228</strain>
    </source>
</reference>
<dbReference type="AlphaFoldDB" id="A0A1G8A4R4"/>
<dbReference type="Gene3D" id="1.20.1090.10">
    <property type="entry name" value="Dehydroquinate synthase-like - alpha domain"/>
    <property type="match status" value="1"/>
</dbReference>
<dbReference type="RefSeq" id="WP_093272818.1">
    <property type="nucleotide sequence ID" value="NZ_FNDD01000009.1"/>
</dbReference>
<dbReference type="PROSITE" id="PS00913">
    <property type="entry name" value="ADH_IRON_1"/>
    <property type="match status" value="1"/>
</dbReference>
<proteinExistence type="inferred from homology"/>
<dbReference type="InterPro" id="IPR039697">
    <property type="entry name" value="Alcohol_dehydrogenase_Fe"/>
</dbReference>
<name>A0A1G8A4R4_9VIBR</name>
<evidence type="ECO:0000256" key="4">
    <source>
        <dbReference type="ARBA" id="ARBA00023027"/>
    </source>
</evidence>
<evidence type="ECO:0000259" key="5">
    <source>
        <dbReference type="Pfam" id="PF00465"/>
    </source>
</evidence>
<keyword evidence="4" id="KW-0520">NAD</keyword>
<organism evidence="7 8">
    <name type="scientific">Vibrio xiamenensis</name>
    <dbReference type="NCBI Taxonomy" id="861298"/>
    <lineage>
        <taxon>Bacteria</taxon>
        <taxon>Pseudomonadati</taxon>
        <taxon>Pseudomonadota</taxon>
        <taxon>Gammaproteobacteria</taxon>
        <taxon>Vibrionales</taxon>
        <taxon>Vibrionaceae</taxon>
        <taxon>Vibrio</taxon>
    </lineage>
</organism>
<comment type="cofactor">
    <cofactor evidence="1">
        <name>Fe cation</name>
        <dbReference type="ChEBI" id="CHEBI:24875"/>
    </cofactor>
</comment>
<keyword evidence="8" id="KW-1185">Reference proteome</keyword>
<comment type="similarity">
    <text evidence="2">Belongs to the iron-containing alcohol dehydrogenase family.</text>
</comment>
<dbReference type="Pfam" id="PF00465">
    <property type="entry name" value="Fe-ADH"/>
    <property type="match status" value="1"/>
</dbReference>
<accession>A0A1G8A4R4</accession>
<dbReference type="NCBIfam" id="NF007363">
    <property type="entry name" value="PRK09860.1"/>
    <property type="match status" value="1"/>
</dbReference>
<evidence type="ECO:0000256" key="2">
    <source>
        <dbReference type="ARBA" id="ARBA00007358"/>
    </source>
</evidence>
<dbReference type="STRING" id="861298.SAMN04488136_109144"/>
<protein>
    <submittedName>
        <fullName evidence="7">Alcohol dehydrogenase</fullName>
    </submittedName>
</protein>
<dbReference type="GO" id="GO:0004022">
    <property type="term" value="F:alcohol dehydrogenase (NAD+) activity"/>
    <property type="evidence" value="ECO:0007669"/>
    <property type="project" value="TreeGrafter"/>
</dbReference>
<dbReference type="EMBL" id="FNDD01000009">
    <property type="protein sequence ID" value="SDH15929.1"/>
    <property type="molecule type" value="Genomic_DNA"/>
</dbReference>
<dbReference type="GO" id="GO:0046872">
    <property type="term" value="F:metal ion binding"/>
    <property type="evidence" value="ECO:0007669"/>
    <property type="project" value="InterPro"/>
</dbReference>
<evidence type="ECO:0000313" key="8">
    <source>
        <dbReference type="Proteomes" id="UP000198854"/>
    </source>
</evidence>
<sequence length="382" mass="40287">MSNMFYIPSSNLMGPGCLSDAATVIASHGFKRALIVTDKFLNQIGVVEKVAKLLEQSGVASVVFDETKPNPTVDNVNAGLAKLKQSECDCVISLGGGSPHDCAKGIAILATNGGEIKDYEGVDQSAKPQLPLISVNTTAGTASEMTRFCIITDEKRHIKMAIVDKHVTPMMSVNDPELMLAKPASLTAATGMDALTHAIEAYVSIAATPITDAVALKAIEMIQANLRTAVKQGDDITARDNMAYAQFMAGMAFNNASLGYVHAIAHQLGGFYDLPHGVCNAVLLPHVQRYNSEVAEARLADVARSLGVDTTAMTNRDATAAAIDAICQLSADVAIPSGLAELGVKEEDFDVLAENALRDACGFTNPKQATHEEIVAILKAAM</sequence>
<dbReference type="FunFam" id="1.20.1090.10:FF:000001">
    <property type="entry name" value="Aldehyde-alcohol dehydrogenase"/>
    <property type="match status" value="1"/>
</dbReference>
<dbReference type="InterPro" id="IPR018211">
    <property type="entry name" value="ADH_Fe_CS"/>
</dbReference>
<dbReference type="Proteomes" id="UP000198854">
    <property type="component" value="Unassembled WGS sequence"/>
</dbReference>
<feature type="domain" description="Alcohol dehydrogenase iron-type/glycerol dehydrogenase GldA" evidence="5">
    <location>
        <begin position="8"/>
        <end position="176"/>
    </location>
</feature>
<dbReference type="PANTHER" id="PTHR11496">
    <property type="entry name" value="ALCOHOL DEHYDROGENASE"/>
    <property type="match status" value="1"/>
</dbReference>
<dbReference type="InterPro" id="IPR056798">
    <property type="entry name" value="ADH_Fe_C"/>
</dbReference>
<evidence type="ECO:0000256" key="3">
    <source>
        <dbReference type="ARBA" id="ARBA00023002"/>
    </source>
</evidence>